<sequence length="186" mass="20746">MRTKVTNFDELTAEIARLKVQKKEQEAFLLNQYELLKHKVEAPARIANMIFNRVPGVSTVKGLFSGISQVTNKNNEADWLTKTLQLGLPLVLNRTLLKNAGWLKKGLVLFGSETVASQVNQSKVTAVIDRLTALIKPKNKKKKKKNEETLEAVAANPIPPNHPPMITAEESVQDNKYGIPKDSEAY</sequence>
<protein>
    <submittedName>
        <fullName evidence="2">Uncharacterized protein</fullName>
    </submittedName>
</protein>
<proteinExistence type="predicted"/>
<dbReference type="EMBL" id="LT906468">
    <property type="protein sequence ID" value="SNV38511.1"/>
    <property type="molecule type" value="Genomic_DNA"/>
</dbReference>
<evidence type="ECO:0000313" key="2">
    <source>
        <dbReference type="EMBL" id="SNV38511.1"/>
    </source>
</evidence>
<gene>
    <name evidence="2" type="ORF">SAMEA4412673_00337</name>
</gene>
<feature type="region of interest" description="Disordered" evidence="1">
    <location>
        <begin position="139"/>
        <end position="186"/>
    </location>
</feature>
<dbReference type="AlphaFoldDB" id="A0AAJ5BYX5"/>
<reference evidence="2 3" key="1">
    <citation type="submission" date="2017-06" db="EMBL/GenBank/DDBJ databases">
        <authorList>
            <consortium name="Pathogen Informatics"/>
        </authorList>
    </citation>
    <scope>NUCLEOTIDE SEQUENCE [LARGE SCALE GENOMIC DNA]</scope>
    <source>
        <strain evidence="2 3">NCTC12149</strain>
    </source>
</reference>
<dbReference type="KEGG" id="smiz:4412673_00337"/>
<dbReference type="Proteomes" id="UP000215355">
    <property type="component" value="Chromosome 1"/>
</dbReference>
<organism evidence="2 3">
    <name type="scientific">Sphingobacterium mizutaii</name>
    <dbReference type="NCBI Taxonomy" id="1010"/>
    <lineage>
        <taxon>Bacteria</taxon>
        <taxon>Pseudomonadati</taxon>
        <taxon>Bacteroidota</taxon>
        <taxon>Sphingobacteriia</taxon>
        <taxon>Sphingobacteriales</taxon>
        <taxon>Sphingobacteriaceae</taxon>
        <taxon>Sphingobacterium</taxon>
    </lineage>
</organism>
<evidence type="ECO:0000256" key="1">
    <source>
        <dbReference type="SAM" id="MobiDB-lite"/>
    </source>
</evidence>
<accession>A0AAJ5BYX5</accession>
<evidence type="ECO:0000313" key="3">
    <source>
        <dbReference type="Proteomes" id="UP000215355"/>
    </source>
</evidence>
<name>A0AAJ5BYX5_9SPHI</name>
<dbReference type="RefSeq" id="WP_093101165.1">
    <property type="nucleotide sequence ID" value="NZ_FNGK01000011.1"/>
</dbReference>